<evidence type="ECO:0000313" key="4">
    <source>
        <dbReference type="Proteomes" id="UP000270697"/>
    </source>
</evidence>
<name>A0A1I4W2U7_9PSEU</name>
<keyword evidence="4" id="KW-1185">Reference proteome</keyword>
<organism evidence="2 3">
    <name type="scientific">Saccharopolyspora antimicrobica</name>
    <dbReference type="NCBI Taxonomy" id="455193"/>
    <lineage>
        <taxon>Bacteria</taxon>
        <taxon>Bacillati</taxon>
        <taxon>Actinomycetota</taxon>
        <taxon>Actinomycetes</taxon>
        <taxon>Pseudonocardiales</taxon>
        <taxon>Pseudonocardiaceae</taxon>
        <taxon>Saccharopolyspora</taxon>
    </lineage>
</organism>
<dbReference type="Proteomes" id="UP000270697">
    <property type="component" value="Unassembled WGS sequence"/>
</dbReference>
<reference evidence="2 3" key="1">
    <citation type="submission" date="2016-10" db="EMBL/GenBank/DDBJ databases">
        <authorList>
            <person name="de Groot N.N."/>
        </authorList>
    </citation>
    <scope>NUCLEOTIDE SEQUENCE [LARGE SCALE GENOMIC DNA]</scope>
    <source>
        <strain evidence="2 3">CPCC 201259</strain>
    </source>
</reference>
<evidence type="ECO:0000313" key="2">
    <source>
        <dbReference type="EMBL" id="SFN07868.1"/>
    </source>
</evidence>
<accession>A0A1I4W2U7</accession>
<gene>
    <name evidence="1" type="ORF">ATL45_5477</name>
    <name evidence="2" type="ORF">SAMN05421805_102509</name>
</gene>
<dbReference type="EMBL" id="FOUP01000002">
    <property type="protein sequence ID" value="SFN07868.1"/>
    <property type="molecule type" value="Genomic_DNA"/>
</dbReference>
<evidence type="ECO:0000313" key="3">
    <source>
        <dbReference type="Proteomes" id="UP000199398"/>
    </source>
</evidence>
<dbReference type="SUPFAM" id="SSF56059">
    <property type="entry name" value="Glutathione synthetase ATP-binding domain-like"/>
    <property type="match status" value="1"/>
</dbReference>
<dbReference type="EMBL" id="RBXX01000002">
    <property type="protein sequence ID" value="RKT87089.1"/>
    <property type="molecule type" value="Genomic_DNA"/>
</dbReference>
<proteinExistence type="predicted"/>
<reference evidence="1 4" key="2">
    <citation type="submission" date="2018-10" db="EMBL/GenBank/DDBJ databases">
        <title>Sequencing the genomes of 1000 actinobacteria strains.</title>
        <authorList>
            <person name="Klenk H.-P."/>
        </authorList>
    </citation>
    <scope>NUCLEOTIDE SEQUENCE [LARGE SCALE GENOMIC DNA]</scope>
    <source>
        <strain evidence="1 4">DSM 45119</strain>
    </source>
</reference>
<dbReference type="Proteomes" id="UP000199398">
    <property type="component" value="Unassembled WGS sequence"/>
</dbReference>
<evidence type="ECO:0008006" key="5">
    <source>
        <dbReference type="Google" id="ProtNLM"/>
    </source>
</evidence>
<dbReference type="AlphaFoldDB" id="A0A1I4W2U7"/>
<evidence type="ECO:0000313" key="1">
    <source>
        <dbReference type="EMBL" id="RKT87089.1"/>
    </source>
</evidence>
<sequence length="164" mass="18367">MLGYESPQDMPPRQKTDYRIMRRSEVPAGVWTSPHWVVERYVTNTAHLFHRVYLAGDAIVVSRVVDSSTFKKMPEGIERESYWTRASEAHRQLTGSSDIGRVAAMSARIARAAHVEYGAFDVVSDDQGENYLIDINTTPYWGDGGQADLLAYLGAGLAEHRYGT</sequence>
<protein>
    <recommendedName>
        <fullName evidence="5">ATP-grasp domain-containing protein</fullName>
    </recommendedName>
</protein>